<dbReference type="AlphaFoldDB" id="A0A381TA13"/>
<name>A0A381TA13_9ZZZZ</name>
<feature type="non-terminal residue" evidence="1">
    <location>
        <position position="1"/>
    </location>
</feature>
<proteinExistence type="predicted"/>
<dbReference type="Pfam" id="PF01019">
    <property type="entry name" value="G_glu_transpept"/>
    <property type="match status" value="1"/>
</dbReference>
<dbReference type="PANTHER" id="PTHR43881:SF1">
    <property type="entry name" value="GAMMA-GLUTAMYLTRANSPEPTIDASE (AFU_ORTHOLOGUE AFUA_4G13580)"/>
    <property type="match status" value="1"/>
</dbReference>
<dbReference type="InterPro" id="IPR052896">
    <property type="entry name" value="GGT-like_enzyme"/>
</dbReference>
<gene>
    <name evidence="1" type="ORF">METZ01_LOCUS65215</name>
</gene>
<dbReference type="PANTHER" id="PTHR43881">
    <property type="entry name" value="GAMMA-GLUTAMYLTRANSPEPTIDASE (AFU_ORTHOLOGUE AFUA_4G13580)"/>
    <property type="match status" value="1"/>
</dbReference>
<evidence type="ECO:0000313" key="1">
    <source>
        <dbReference type="EMBL" id="SVA12361.1"/>
    </source>
</evidence>
<sequence>MRNIEYPGRSNALGTKGMAATSHPLATKEAISILKKGGNAIDAAIAASVVLSVVEPNATGIGGDCFAIIAMNGEKPISYNGSGIAPEKAKTDFFINNKINKIGLDSPHSVTIPGAVHAWSTIHNDHGKLEFEQLFLKAI</sequence>
<accession>A0A381TA13</accession>
<protein>
    <recommendedName>
        <fullName evidence="2">Gamma-glutamyltransferase</fullName>
    </recommendedName>
</protein>
<dbReference type="InterPro" id="IPR029055">
    <property type="entry name" value="Ntn_hydrolases_N"/>
</dbReference>
<feature type="non-terminal residue" evidence="1">
    <location>
        <position position="139"/>
    </location>
</feature>
<dbReference type="SUPFAM" id="SSF56235">
    <property type="entry name" value="N-terminal nucleophile aminohydrolases (Ntn hydrolases)"/>
    <property type="match status" value="1"/>
</dbReference>
<dbReference type="PRINTS" id="PR01210">
    <property type="entry name" value="GGTRANSPTASE"/>
</dbReference>
<reference evidence="1" key="1">
    <citation type="submission" date="2018-05" db="EMBL/GenBank/DDBJ databases">
        <authorList>
            <person name="Lanie J.A."/>
            <person name="Ng W.-L."/>
            <person name="Kazmierczak K.M."/>
            <person name="Andrzejewski T.M."/>
            <person name="Davidsen T.M."/>
            <person name="Wayne K.J."/>
            <person name="Tettelin H."/>
            <person name="Glass J.I."/>
            <person name="Rusch D."/>
            <person name="Podicherti R."/>
            <person name="Tsui H.-C.T."/>
            <person name="Winkler M.E."/>
        </authorList>
    </citation>
    <scope>NUCLEOTIDE SEQUENCE</scope>
</reference>
<organism evidence="1">
    <name type="scientific">marine metagenome</name>
    <dbReference type="NCBI Taxonomy" id="408172"/>
    <lineage>
        <taxon>unclassified sequences</taxon>
        <taxon>metagenomes</taxon>
        <taxon>ecological metagenomes</taxon>
    </lineage>
</organism>
<dbReference type="EMBL" id="UINC01004173">
    <property type="protein sequence ID" value="SVA12361.1"/>
    <property type="molecule type" value="Genomic_DNA"/>
</dbReference>
<evidence type="ECO:0008006" key="2">
    <source>
        <dbReference type="Google" id="ProtNLM"/>
    </source>
</evidence>